<dbReference type="AlphaFoldDB" id="A0AB33AEH6"/>
<name>A0AB33AEH6_9MYCO</name>
<proteinExistence type="predicted"/>
<evidence type="ECO:0000313" key="2">
    <source>
        <dbReference type="Proteomes" id="UP000013961"/>
    </source>
</evidence>
<organism evidence="1 2">
    <name type="scientific">Mycobacteroides abscessus subsp. bolletii 50594</name>
    <dbReference type="NCBI Taxonomy" id="1303024"/>
    <lineage>
        <taxon>Bacteria</taxon>
        <taxon>Bacillati</taxon>
        <taxon>Actinomycetota</taxon>
        <taxon>Actinomycetes</taxon>
        <taxon>Mycobacteriales</taxon>
        <taxon>Mycobacteriaceae</taxon>
        <taxon>Mycobacteroides</taxon>
        <taxon>Mycobacteroides abscessus</taxon>
    </lineage>
</organism>
<accession>A0AB33AEH6</accession>
<dbReference type="Proteomes" id="UP000013961">
    <property type="component" value="Chromosome"/>
</dbReference>
<gene>
    <name evidence="1" type="ORF">MASS_3474</name>
</gene>
<reference evidence="1 2" key="1">
    <citation type="journal article" date="2013" name="Genome Announc.">
        <title>Complete Genome Sequence of Mycobacterium massiliense Clinical Strain Asan 50594, Belonging to the Type II Genotype.</title>
        <authorList>
            <person name="Kim B.J."/>
            <person name="Kim B.R."/>
            <person name="Hong S.H."/>
            <person name="Seok S.H."/>
            <person name="Kook Y.H."/>
            <person name="Kim B.J."/>
        </authorList>
    </citation>
    <scope>NUCLEOTIDE SEQUENCE [LARGE SCALE GENOMIC DNA]</scope>
    <source>
        <strain evidence="1 2">50594</strain>
    </source>
</reference>
<sequence>MDAKRAIREVIEEIPHFFGLTVRKTIGAEGETETRTYTQAEIAAHVASTLVDKLSAKGCLIIELPTVTTDEYGSQTVRVPITGQGWAYGEVRIDDRHDRLAIVDIPSRLPIDSAPLVAAALLATHATARAYQSPWERGD</sequence>
<protein>
    <submittedName>
        <fullName evidence="1">Uncharacterized protein</fullName>
    </submittedName>
</protein>
<dbReference type="KEGG" id="mabb:MASS_3474"/>
<dbReference type="EMBL" id="CP004374">
    <property type="protein sequence ID" value="AGM30076.1"/>
    <property type="molecule type" value="Genomic_DNA"/>
</dbReference>
<evidence type="ECO:0000313" key="1">
    <source>
        <dbReference type="EMBL" id="AGM30076.1"/>
    </source>
</evidence>
<dbReference type="RefSeq" id="WP_016343121.1">
    <property type="nucleotide sequence ID" value="NC_021282.1"/>
</dbReference>